<feature type="domain" description="LisH" evidence="5">
    <location>
        <begin position="419"/>
        <end position="535"/>
    </location>
</feature>
<dbReference type="GO" id="GO:0036064">
    <property type="term" value="C:ciliary basal body"/>
    <property type="evidence" value="ECO:0007669"/>
    <property type="project" value="InterPro"/>
</dbReference>
<proteinExistence type="predicted"/>
<dbReference type="Proteomes" id="UP000826195">
    <property type="component" value="Unassembled WGS sequence"/>
</dbReference>
<sequence>MEISSRNKNLKMDSNNAVKTSGEFIKNQRVMINRSTSSGFIQLNKSLIDTSDEAKLESENNSCGFNDKNEKFESKFIPLPLSVNDRDIPDFLGANREEYNIMNNKRFIVCSRSTQTDNGNEMPPPNVLRTNGFNHPAIIINTSATRRLNTPNSTSTNYTNQELMLTKSQLYNVHRKYQKLKKNFHKLHSEYQKIRDIASVFTEAIEKSIHGEPVDLRVTLQTCRQIYPDVFNYDSFHKQLQSEQDDDFSIASNRKSMLSMVPLLSKYLNYHKIKLHLISASVKKKLLLLQALRWKITLSQPIERAETINEYVKNDLLELYHNSKSSNDLSGKSSILPYLLIPLDVVEPHPLQQSAARLLNAFASFKSGRDYLAVGPAILNVVVQCFDSTSAESIDAFTCDMIIATLQKLSLRRNQRLYMIAAGLVEWLIHHLKAECHTMGTYRLEYATALLMNLSLQKEAQVRAAAMPTILISTLIILLSLEHLPALPYVNGALNNFIANSTINNEAKLIGLGSILEYHRRYRSGELRKHIDHILLRHRRPDNETIDEIINEDDDREDYDNLDDELDEMDPVKVNPGDLFGETLLAASYSLPPNTFPDDKFREPVEITDKSKSADFNLQSVELNQSPRKIMDETLTATAIEDTEIVHEDLNTFPLFVSELSKIINEISTSEEEGAFTSKPKIFRTPPQSASPLSIKSNSNSIQK</sequence>
<dbReference type="InterPro" id="IPR040369">
    <property type="entry name" value="ARMC9"/>
</dbReference>
<evidence type="ECO:0000313" key="7">
    <source>
        <dbReference type="Proteomes" id="UP000826195"/>
    </source>
</evidence>
<gene>
    <name evidence="6" type="ORF">KQX54_017519</name>
</gene>
<organism evidence="6 7">
    <name type="scientific">Cotesia glomerata</name>
    <name type="common">Lepidopteran parasitic wasp</name>
    <name type="synonym">Apanteles glomeratus</name>
    <dbReference type="NCBI Taxonomy" id="32391"/>
    <lineage>
        <taxon>Eukaryota</taxon>
        <taxon>Metazoa</taxon>
        <taxon>Ecdysozoa</taxon>
        <taxon>Arthropoda</taxon>
        <taxon>Hexapoda</taxon>
        <taxon>Insecta</taxon>
        <taxon>Pterygota</taxon>
        <taxon>Neoptera</taxon>
        <taxon>Endopterygota</taxon>
        <taxon>Hymenoptera</taxon>
        <taxon>Apocrita</taxon>
        <taxon>Ichneumonoidea</taxon>
        <taxon>Braconidae</taxon>
        <taxon>Microgastrinae</taxon>
        <taxon>Cotesia</taxon>
    </lineage>
</organism>
<dbReference type="GO" id="GO:0097542">
    <property type="term" value="C:ciliary tip"/>
    <property type="evidence" value="ECO:0007669"/>
    <property type="project" value="TreeGrafter"/>
</dbReference>
<evidence type="ECO:0000256" key="1">
    <source>
        <dbReference type="ARBA" id="ARBA00004120"/>
    </source>
</evidence>
<dbReference type="GO" id="GO:0005814">
    <property type="term" value="C:centriole"/>
    <property type="evidence" value="ECO:0007669"/>
    <property type="project" value="TreeGrafter"/>
</dbReference>
<keyword evidence="2" id="KW-0970">Cilium biogenesis/degradation</keyword>
<dbReference type="InterPro" id="IPR048959">
    <property type="entry name" value="ARMC9_ARM_dom"/>
</dbReference>
<feature type="region of interest" description="Disordered" evidence="4">
    <location>
        <begin position="674"/>
        <end position="704"/>
    </location>
</feature>
<accession>A0AAV7I408</accession>
<evidence type="ECO:0000256" key="2">
    <source>
        <dbReference type="ARBA" id="ARBA00022794"/>
    </source>
</evidence>
<evidence type="ECO:0000256" key="4">
    <source>
        <dbReference type="SAM" id="MobiDB-lite"/>
    </source>
</evidence>
<evidence type="ECO:0000256" key="3">
    <source>
        <dbReference type="ARBA" id="ARBA00023273"/>
    </source>
</evidence>
<protein>
    <recommendedName>
        <fullName evidence="5">LisH domain-containing protein</fullName>
    </recommendedName>
</protein>
<evidence type="ECO:0000259" key="5">
    <source>
        <dbReference type="Pfam" id="PF21050"/>
    </source>
</evidence>
<dbReference type="InterPro" id="IPR011989">
    <property type="entry name" value="ARM-like"/>
</dbReference>
<keyword evidence="3" id="KW-0966">Cell projection</keyword>
<dbReference type="AlphaFoldDB" id="A0AAV7I408"/>
<dbReference type="GO" id="GO:0060271">
    <property type="term" value="P:cilium assembly"/>
    <property type="evidence" value="ECO:0007669"/>
    <property type="project" value="InterPro"/>
</dbReference>
<dbReference type="EMBL" id="JAHXZJ010002609">
    <property type="protein sequence ID" value="KAH0540459.1"/>
    <property type="molecule type" value="Genomic_DNA"/>
</dbReference>
<reference evidence="6 7" key="1">
    <citation type="journal article" date="2021" name="J. Hered.">
        <title>A chromosome-level genome assembly of the parasitoid wasp, Cotesia glomerata (Hymenoptera: Braconidae).</title>
        <authorList>
            <person name="Pinto B.J."/>
            <person name="Weis J.J."/>
            <person name="Gamble T."/>
            <person name="Ode P.J."/>
            <person name="Paul R."/>
            <person name="Zaspel J.M."/>
        </authorList>
    </citation>
    <scope>NUCLEOTIDE SEQUENCE [LARGE SCALE GENOMIC DNA]</scope>
    <source>
        <strain evidence="6">CgM1</strain>
    </source>
</reference>
<comment type="subcellular location">
    <subcellularLocation>
        <location evidence="1">Cytoplasm</location>
        <location evidence="1">Cytoskeleton</location>
        <location evidence="1">Cilium basal body</location>
    </subcellularLocation>
</comment>
<feature type="compositionally biased region" description="Polar residues" evidence="4">
    <location>
        <begin position="686"/>
        <end position="704"/>
    </location>
</feature>
<evidence type="ECO:0000313" key="6">
    <source>
        <dbReference type="EMBL" id="KAH0540459.1"/>
    </source>
</evidence>
<dbReference type="InterPro" id="IPR016024">
    <property type="entry name" value="ARM-type_fold"/>
</dbReference>
<dbReference type="SUPFAM" id="SSF48371">
    <property type="entry name" value="ARM repeat"/>
    <property type="match status" value="1"/>
</dbReference>
<name>A0AAV7I408_COTGL</name>
<dbReference type="GO" id="GO:0005813">
    <property type="term" value="C:centrosome"/>
    <property type="evidence" value="ECO:0007669"/>
    <property type="project" value="UniProtKB-SubCell"/>
</dbReference>
<dbReference type="PANTHER" id="PTHR14881">
    <property type="entry name" value="LISH DOMAIN-CONTAINING PROTEIN ARMC9"/>
    <property type="match status" value="1"/>
</dbReference>
<keyword evidence="7" id="KW-1185">Reference proteome</keyword>
<dbReference type="PANTHER" id="PTHR14881:SF4">
    <property type="entry name" value="LISH DOMAIN-CONTAINING PROTEIN ARMC9"/>
    <property type="match status" value="1"/>
</dbReference>
<comment type="caution">
    <text evidence="6">The sequence shown here is derived from an EMBL/GenBank/DDBJ whole genome shotgun (WGS) entry which is preliminary data.</text>
</comment>
<dbReference type="Pfam" id="PF21050">
    <property type="entry name" value="ARMC9_ARM"/>
    <property type="match status" value="1"/>
</dbReference>
<dbReference type="Gene3D" id="1.25.10.10">
    <property type="entry name" value="Leucine-rich Repeat Variant"/>
    <property type="match status" value="1"/>
</dbReference>